<reference evidence="2" key="2">
    <citation type="submission" date="2020-05" db="UniProtKB">
        <authorList>
            <consortium name="EnsemblMetazoa"/>
        </authorList>
    </citation>
    <scope>IDENTIFICATION</scope>
    <source>
        <strain evidence="2">IAEA</strain>
    </source>
</reference>
<evidence type="ECO:0000256" key="1">
    <source>
        <dbReference type="SAM" id="SignalP"/>
    </source>
</evidence>
<name>A0A1A9WAH7_9MUSC</name>
<sequence length="104" mass="11698">KSLITFSLVIIVVCLGVFIGQTSATTEPVCGYINSQGERVFLKYFPLSKKGEDYVDFESSGKCVRRAYCTENYETKVENCSEYNVHCENLSHYHGVFPACCTKC</sequence>
<dbReference type="AlphaFoldDB" id="A0A1A9WAH7"/>
<dbReference type="VEuPathDB" id="VectorBase:GBRI012248"/>
<evidence type="ECO:0000313" key="2">
    <source>
        <dbReference type="EnsemblMetazoa" id="GBRI012248-PA"/>
    </source>
</evidence>
<feature type="chain" id="PRO_5008400155" description="Single domain-containing protein" evidence="1">
    <location>
        <begin position="25"/>
        <end position="104"/>
    </location>
</feature>
<reference evidence="3" key="1">
    <citation type="submission" date="2014-03" db="EMBL/GenBank/DDBJ databases">
        <authorList>
            <person name="Aksoy S."/>
            <person name="Warren W."/>
            <person name="Wilson R.K."/>
        </authorList>
    </citation>
    <scope>NUCLEOTIDE SEQUENCE [LARGE SCALE GENOMIC DNA]</scope>
    <source>
        <strain evidence="3">IAEA</strain>
    </source>
</reference>
<keyword evidence="1" id="KW-0732">Signal</keyword>
<evidence type="ECO:0008006" key="4">
    <source>
        <dbReference type="Google" id="ProtNLM"/>
    </source>
</evidence>
<dbReference type="Proteomes" id="UP000091820">
    <property type="component" value="Unassembled WGS sequence"/>
</dbReference>
<evidence type="ECO:0000313" key="3">
    <source>
        <dbReference type="Proteomes" id="UP000091820"/>
    </source>
</evidence>
<accession>A0A1A9WAH7</accession>
<protein>
    <recommendedName>
        <fullName evidence="4">Single domain-containing protein</fullName>
    </recommendedName>
</protein>
<organism evidence="2 3">
    <name type="scientific">Glossina brevipalpis</name>
    <dbReference type="NCBI Taxonomy" id="37001"/>
    <lineage>
        <taxon>Eukaryota</taxon>
        <taxon>Metazoa</taxon>
        <taxon>Ecdysozoa</taxon>
        <taxon>Arthropoda</taxon>
        <taxon>Hexapoda</taxon>
        <taxon>Insecta</taxon>
        <taxon>Pterygota</taxon>
        <taxon>Neoptera</taxon>
        <taxon>Endopterygota</taxon>
        <taxon>Diptera</taxon>
        <taxon>Brachycera</taxon>
        <taxon>Muscomorpha</taxon>
        <taxon>Hippoboscoidea</taxon>
        <taxon>Glossinidae</taxon>
        <taxon>Glossina</taxon>
    </lineage>
</organism>
<feature type="signal peptide" evidence="1">
    <location>
        <begin position="1"/>
        <end position="24"/>
    </location>
</feature>
<proteinExistence type="predicted"/>
<keyword evidence="3" id="KW-1185">Reference proteome</keyword>
<dbReference type="EnsemblMetazoa" id="GBRI012248-RA">
    <property type="protein sequence ID" value="GBRI012248-PA"/>
    <property type="gene ID" value="GBRI012248"/>
</dbReference>